<proteinExistence type="predicted"/>
<sequence>MCHCPSHAAALRHTHKLSRKPAKRPSHRSSLFRRAAPPCGFDTARAIGSRPHFELILRVVAPRRQSILNAIFRLKRVGRRVRRARWNARAGSRLSAKAWPSGMLPFRP</sequence>
<name>A0A833J0B2_9HYPH</name>
<evidence type="ECO:0000313" key="3">
    <source>
        <dbReference type="Proteomes" id="UP000469949"/>
    </source>
</evidence>
<feature type="compositionally biased region" description="Basic residues" evidence="1">
    <location>
        <begin position="10"/>
        <end position="31"/>
    </location>
</feature>
<reference evidence="2 3" key="1">
    <citation type="submission" date="2019-10" db="EMBL/GenBank/DDBJ databases">
        <title>Draft Genome Sequence of the Caffeine Degrading Methylotroph Methylorubrum populi PINKEL.</title>
        <authorList>
            <person name="Dawson S.C."/>
            <person name="Zhang X."/>
            <person name="Wright M.E."/>
            <person name="Sharma G."/>
            <person name="Langner J.T."/>
            <person name="Ditty J.L."/>
            <person name="Subuyuj G.A."/>
        </authorList>
    </citation>
    <scope>NUCLEOTIDE SEQUENCE [LARGE SCALE GENOMIC DNA]</scope>
    <source>
        <strain evidence="2 3">Pinkel</strain>
    </source>
</reference>
<evidence type="ECO:0000256" key="1">
    <source>
        <dbReference type="SAM" id="MobiDB-lite"/>
    </source>
</evidence>
<gene>
    <name evidence="2" type="ORF">F8B43_5100</name>
</gene>
<evidence type="ECO:0000313" key="2">
    <source>
        <dbReference type="EMBL" id="KAB7782345.1"/>
    </source>
</evidence>
<dbReference type="AlphaFoldDB" id="A0A833J0B2"/>
<organism evidence="2 3">
    <name type="scientific">Methylorubrum populi</name>
    <dbReference type="NCBI Taxonomy" id="223967"/>
    <lineage>
        <taxon>Bacteria</taxon>
        <taxon>Pseudomonadati</taxon>
        <taxon>Pseudomonadota</taxon>
        <taxon>Alphaproteobacteria</taxon>
        <taxon>Hyphomicrobiales</taxon>
        <taxon>Methylobacteriaceae</taxon>
        <taxon>Methylorubrum</taxon>
    </lineage>
</organism>
<accession>A0A833J0B2</accession>
<protein>
    <submittedName>
        <fullName evidence="2">Uncharacterized protein</fullName>
    </submittedName>
</protein>
<dbReference type="EMBL" id="WEKV01000020">
    <property type="protein sequence ID" value="KAB7782345.1"/>
    <property type="molecule type" value="Genomic_DNA"/>
</dbReference>
<comment type="caution">
    <text evidence="2">The sequence shown here is derived from an EMBL/GenBank/DDBJ whole genome shotgun (WGS) entry which is preliminary data.</text>
</comment>
<feature type="region of interest" description="Disordered" evidence="1">
    <location>
        <begin position="10"/>
        <end position="36"/>
    </location>
</feature>
<dbReference type="Proteomes" id="UP000469949">
    <property type="component" value="Unassembled WGS sequence"/>
</dbReference>